<dbReference type="EMBL" id="CM026427">
    <property type="protein sequence ID" value="KAG0570008.1"/>
    <property type="molecule type" value="Genomic_DNA"/>
</dbReference>
<protein>
    <submittedName>
        <fullName evidence="2">Uncharacterized protein</fullName>
    </submittedName>
</protein>
<gene>
    <name evidence="2" type="ORF">KC19_6G132100</name>
</gene>
<proteinExistence type="predicted"/>
<evidence type="ECO:0000313" key="2">
    <source>
        <dbReference type="EMBL" id="KAG0570008.1"/>
    </source>
</evidence>
<sequence length="103" mass="11448">MQTHTDSRLHSRGNVPALQPTKESALSQLVVMSVRCLVSATWQKDNVCSNSFASAEPWAMSSACSAQCRLHRSSEEGADHHVIHFWDLLSFSKQWCNSGMVTL</sequence>
<dbReference type="AlphaFoldDB" id="A0A8T0HHA5"/>
<keyword evidence="3" id="KW-1185">Reference proteome</keyword>
<feature type="region of interest" description="Disordered" evidence="1">
    <location>
        <begin position="1"/>
        <end position="20"/>
    </location>
</feature>
<evidence type="ECO:0000256" key="1">
    <source>
        <dbReference type="SAM" id="MobiDB-lite"/>
    </source>
</evidence>
<reference evidence="2 3" key="1">
    <citation type="submission" date="2020-06" db="EMBL/GenBank/DDBJ databases">
        <title>WGS assembly of Ceratodon purpureus strain R40.</title>
        <authorList>
            <person name="Carey S.B."/>
            <person name="Jenkins J."/>
            <person name="Shu S."/>
            <person name="Lovell J.T."/>
            <person name="Sreedasyam A."/>
            <person name="Maumus F."/>
            <person name="Tiley G.P."/>
            <person name="Fernandez-Pozo N."/>
            <person name="Barry K."/>
            <person name="Chen C."/>
            <person name="Wang M."/>
            <person name="Lipzen A."/>
            <person name="Daum C."/>
            <person name="Saski C.A."/>
            <person name="Payton A.C."/>
            <person name="Mcbreen J.C."/>
            <person name="Conrad R.E."/>
            <person name="Kollar L.M."/>
            <person name="Olsson S."/>
            <person name="Huttunen S."/>
            <person name="Landis J.B."/>
            <person name="Wickett N.J."/>
            <person name="Johnson M.G."/>
            <person name="Rensing S.A."/>
            <person name="Grimwood J."/>
            <person name="Schmutz J."/>
            <person name="Mcdaniel S.F."/>
        </authorList>
    </citation>
    <scope>NUCLEOTIDE SEQUENCE [LARGE SCALE GENOMIC DNA]</scope>
    <source>
        <strain evidence="2 3">R40</strain>
    </source>
</reference>
<accession>A0A8T0HHA5</accession>
<dbReference type="Proteomes" id="UP000822688">
    <property type="component" value="Chromosome 6"/>
</dbReference>
<organism evidence="2 3">
    <name type="scientific">Ceratodon purpureus</name>
    <name type="common">Fire moss</name>
    <name type="synonym">Dicranum purpureum</name>
    <dbReference type="NCBI Taxonomy" id="3225"/>
    <lineage>
        <taxon>Eukaryota</taxon>
        <taxon>Viridiplantae</taxon>
        <taxon>Streptophyta</taxon>
        <taxon>Embryophyta</taxon>
        <taxon>Bryophyta</taxon>
        <taxon>Bryophytina</taxon>
        <taxon>Bryopsida</taxon>
        <taxon>Dicranidae</taxon>
        <taxon>Pseudoditrichales</taxon>
        <taxon>Ditrichaceae</taxon>
        <taxon>Ceratodon</taxon>
    </lineage>
</organism>
<evidence type="ECO:0000313" key="3">
    <source>
        <dbReference type="Proteomes" id="UP000822688"/>
    </source>
</evidence>
<name>A0A8T0HHA5_CERPU</name>
<comment type="caution">
    <text evidence="2">The sequence shown here is derived from an EMBL/GenBank/DDBJ whole genome shotgun (WGS) entry which is preliminary data.</text>
</comment>